<evidence type="ECO:0000256" key="1">
    <source>
        <dbReference type="SAM" id="MobiDB-lite"/>
    </source>
</evidence>
<dbReference type="AlphaFoldDB" id="A0A445MBQ4"/>
<feature type="region of interest" description="Disordered" evidence="1">
    <location>
        <begin position="101"/>
        <end position="125"/>
    </location>
</feature>
<organism evidence="2">
    <name type="scientific">Ensete ventricosum</name>
    <name type="common">Abyssinian banana</name>
    <name type="synonym">Musa ensete</name>
    <dbReference type="NCBI Taxonomy" id="4639"/>
    <lineage>
        <taxon>Eukaryota</taxon>
        <taxon>Viridiplantae</taxon>
        <taxon>Streptophyta</taxon>
        <taxon>Embryophyta</taxon>
        <taxon>Tracheophyta</taxon>
        <taxon>Spermatophyta</taxon>
        <taxon>Magnoliopsida</taxon>
        <taxon>Liliopsida</taxon>
        <taxon>Zingiberales</taxon>
        <taxon>Musaceae</taxon>
        <taxon>Ensete</taxon>
    </lineage>
</organism>
<dbReference type="EMBL" id="KV875559">
    <property type="protein sequence ID" value="RZR71618.1"/>
    <property type="molecule type" value="Genomic_DNA"/>
</dbReference>
<accession>A0A445MBQ4</accession>
<protein>
    <submittedName>
        <fullName evidence="2">Uncharacterized protein</fullName>
    </submittedName>
</protein>
<evidence type="ECO:0000313" key="2">
    <source>
        <dbReference type="EMBL" id="RZR71618.1"/>
    </source>
</evidence>
<reference evidence="2" key="1">
    <citation type="journal article" date="2018" name="Data Brief">
        <title>Genome sequence data from 17 accessions of Ensete ventricosum, a staple food crop for millions in Ethiopia.</title>
        <authorList>
            <person name="Yemataw Z."/>
            <person name="Muzemil S."/>
            <person name="Ambachew D."/>
            <person name="Tripathi L."/>
            <person name="Tesfaye K."/>
            <person name="Chala A."/>
            <person name="Farbos A."/>
            <person name="O'Neill P."/>
            <person name="Moore K."/>
            <person name="Grant M."/>
            <person name="Studholme D.J."/>
        </authorList>
    </citation>
    <scope>NUCLEOTIDE SEQUENCE [LARGE SCALE GENOMIC DNA]</scope>
    <source>
        <tissue evidence="2">Leaf</tissue>
    </source>
</reference>
<name>A0A445MBQ4_ENSVE</name>
<gene>
    <name evidence="2" type="ORF">BHM03_00006112</name>
</gene>
<proteinExistence type="predicted"/>
<sequence length="125" mass="14280">MHSQPGRALYILYRSSEEGGGGRGPLGVVGALEYKCLRWCEREKERPSGAHEGRLGNDEHVRFTPKHASVIHATPPIAHLSRTVRRGGRRRQWRLECESCTPRMDQSPEEDGIRAEGDQRRRWPL</sequence>
<dbReference type="Proteomes" id="UP000290560">
    <property type="component" value="Unassembled WGS sequence"/>
</dbReference>
<feature type="compositionally biased region" description="Basic and acidic residues" evidence="1">
    <location>
        <begin position="111"/>
        <end position="125"/>
    </location>
</feature>